<dbReference type="EMBL" id="QJKJ01010063">
    <property type="protein sequence ID" value="RDX74784.1"/>
    <property type="molecule type" value="Genomic_DNA"/>
</dbReference>
<gene>
    <name evidence="1" type="ORF">CR513_45427</name>
</gene>
<dbReference type="AlphaFoldDB" id="A0A371F913"/>
<comment type="caution">
    <text evidence="1">The sequence shown here is derived from an EMBL/GenBank/DDBJ whole genome shotgun (WGS) entry which is preliminary data.</text>
</comment>
<evidence type="ECO:0000313" key="2">
    <source>
        <dbReference type="Proteomes" id="UP000257109"/>
    </source>
</evidence>
<organism evidence="1 2">
    <name type="scientific">Mucuna pruriens</name>
    <name type="common">Velvet bean</name>
    <name type="synonym">Dolichos pruriens</name>
    <dbReference type="NCBI Taxonomy" id="157652"/>
    <lineage>
        <taxon>Eukaryota</taxon>
        <taxon>Viridiplantae</taxon>
        <taxon>Streptophyta</taxon>
        <taxon>Embryophyta</taxon>
        <taxon>Tracheophyta</taxon>
        <taxon>Spermatophyta</taxon>
        <taxon>Magnoliopsida</taxon>
        <taxon>eudicotyledons</taxon>
        <taxon>Gunneridae</taxon>
        <taxon>Pentapetalae</taxon>
        <taxon>rosids</taxon>
        <taxon>fabids</taxon>
        <taxon>Fabales</taxon>
        <taxon>Fabaceae</taxon>
        <taxon>Papilionoideae</taxon>
        <taxon>50 kb inversion clade</taxon>
        <taxon>NPAAA clade</taxon>
        <taxon>indigoferoid/millettioid clade</taxon>
        <taxon>Phaseoleae</taxon>
        <taxon>Mucuna</taxon>
    </lineage>
</organism>
<feature type="non-terminal residue" evidence="1">
    <location>
        <position position="1"/>
    </location>
</feature>
<dbReference type="Proteomes" id="UP000257109">
    <property type="component" value="Unassembled WGS sequence"/>
</dbReference>
<reference evidence="1" key="1">
    <citation type="submission" date="2018-05" db="EMBL/GenBank/DDBJ databases">
        <title>Draft genome of Mucuna pruriens seed.</title>
        <authorList>
            <person name="Nnadi N.E."/>
            <person name="Vos R."/>
            <person name="Hasami M.H."/>
            <person name="Devisetty U.K."/>
            <person name="Aguiy J.C."/>
        </authorList>
    </citation>
    <scope>NUCLEOTIDE SEQUENCE [LARGE SCALE GENOMIC DNA]</scope>
    <source>
        <strain evidence="1">JCA_2017</strain>
    </source>
</reference>
<protein>
    <submittedName>
        <fullName evidence="1">Uncharacterized protein</fullName>
    </submittedName>
</protein>
<sequence>MGTISLNANIQLQNVLFVPIFKCNLISNLKDLIMVRMIGSGDLPNGVYVFKMEMERPSLTTIRRTLNADYDLDKAGLGWRWLRLGLRWRRICSRQRRLGLILGQRH</sequence>
<evidence type="ECO:0000313" key="1">
    <source>
        <dbReference type="EMBL" id="RDX74784.1"/>
    </source>
</evidence>
<keyword evidence="2" id="KW-1185">Reference proteome</keyword>
<proteinExistence type="predicted"/>
<name>A0A371F913_MUCPR</name>
<accession>A0A371F913</accession>